<dbReference type="SUPFAM" id="SSF54909">
    <property type="entry name" value="Dimeric alpha+beta barrel"/>
    <property type="match status" value="1"/>
</dbReference>
<protein>
    <submittedName>
        <fullName evidence="1">TcmI family type II polyketide cyclase</fullName>
    </submittedName>
</protein>
<keyword evidence="2" id="KW-1185">Reference proteome</keyword>
<dbReference type="Proteomes" id="UP000621266">
    <property type="component" value="Unassembled WGS sequence"/>
</dbReference>
<dbReference type="EMBL" id="WHPN01000314">
    <property type="protein sequence ID" value="KAF4407494.1"/>
    <property type="molecule type" value="Genomic_DNA"/>
</dbReference>
<name>A0ABQ7FIP9_9ACTN</name>
<gene>
    <name evidence="1" type="ORF">GCU69_19445</name>
</gene>
<reference evidence="1 2" key="1">
    <citation type="submission" date="2019-10" db="EMBL/GenBank/DDBJ databases">
        <title>Streptomyces tenebrisbrunneis sp.nov., an endogenous actinomycete isolated from of Lycium ruthenicum.</title>
        <authorList>
            <person name="Ma L."/>
        </authorList>
    </citation>
    <scope>NUCLEOTIDE SEQUENCE [LARGE SCALE GENOMIC DNA]</scope>
    <source>
        <strain evidence="1 2">TRM 66187</strain>
    </source>
</reference>
<comment type="caution">
    <text evidence="1">The sequence shown here is derived from an EMBL/GenBank/DDBJ whole genome shotgun (WGS) entry which is preliminary data.</text>
</comment>
<proteinExistence type="predicted"/>
<evidence type="ECO:0000313" key="1">
    <source>
        <dbReference type="EMBL" id="KAF4407494.1"/>
    </source>
</evidence>
<dbReference type="InterPro" id="IPR011008">
    <property type="entry name" value="Dimeric_a/b-barrel"/>
</dbReference>
<dbReference type="Gene3D" id="3.30.70.1090">
    <property type="entry name" value="Dimeric alpha+beta barrel"/>
    <property type="match status" value="1"/>
</dbReference>
<evidence type="ECO:0000313" key="2">
    <source>
        <dbReference type="Proteomes" id="UP000621266"/>
    </source>
</evidence>
<accession>A0ABQ7FIP9</accession>
<sequence>MDPRHAETAAALFARSDEGGLPRDLGVTSRSLFSFHGLYMHLVESGPDLPSRLEGVRDRPDYAELNNALARYITPYDPETWRGPRDAMAHRFYQWPPAGS</sequence>
<organism evidence="1 2">
    <name type="scientific">Streptomyces lycii</name>
    <dbReference type="NCBI Taxonomy" id="2654337"/>
    <lineage>
        <taxon>Bacteria</taxon>
        <taxon>Bacillati</taxon>
        <taxon>Actinomycetota</taxon>
        <taxon>Actinomycetes</taxon>
        <taxon>Kitasatosporales</taxon>
        <taxon>Streptomycetaceae</taxon>
        <taxon>Streptomyces</taxon>
    </lineage>
</organism>
<dbReference type="InterPro" id="IPR038474">
    <property type="entry name" value="Polyketide_synth_cyclase_sf"/>
</dbReference>
<dbReference type="InterPro" id="IPR006765">
    <property type="entry name" value="Polyketide_synth_cyclase"/>
</dbReference>
<dbReference type="Pfam" id="PF04673">
    <property type="entry name" value="Cyclase_polyket"/>
    <property type="match status" value="1"/>
</dbReference>